<dbReference type="Proteomes" id="UP000001312">
    <property type="component" value="Unassembled WGS sequence"/>
</dbReference>
<accession>A7ENG4</accession>
<evidence type="ECO:0000313" key="2">
    <source>
        <dbReference type="EMBL" id="EDO04380.1"/>
    </source>
</evidence>
<dbReference type="EMBL" id="CH476628">
    <property type="protein sequence ID" value="EDO04380.1"/>
    <property type="molecule type" value="Genomic_DNA"/>
</dbReference>
<gene>
    <name evidence="2" type="ORF">SS1G_06863</name>
</gene>
<dbReference type="AlphaFoldDB" id="A7ENG4"/>
<sequence>MPTSASTSKSNPHFEIKNSREISIFPQTPQRISRLAIPIPISTLIPISYSSWKSRSADMRKGHLIQKLSPRKPIAQQRIRRSQWTFIGNFSGTSPTAHPSISRHSGFHFLVGRFHRASTDQGLNIIHGKLIRTQEIVSLWLVKHEPKNSRKQGKAKQSKAKQSKTRQGKSFRQERKPHGPSMHDADYARNAGSRSKRAYA</sequence>
<evidence type="ECO:0000256" key="1">
    <source>
        <dbReference type="SAM" id="MobiDB-lite"/>
    </source>
</evidence>
<dbReference type="InParanoid" id="A7ENG4"/>
<feature type="region of interest" description="Disordered" evidence="1">
    <location>
        <begin position="146"/>
        <end position="200"/>
    </location>
</feature>
<feature type="compositionally biased region" description="Basic residues" evidence="1">
    <location>
        <begin position="149"/>
        <end position="169"/>
    </location>
</feature>
<protein>
    <submittedName>
        <fullName evidence="2">Uncharacterized protein</fullName>
    </submittedName>
</protein>
<name>A7ENG4_SCLS1</name>
<keyword evidence="3" id="KW-1185">Reference proteome</keyword>
<feature type="compositionally biased region" description="Basic and acidic residues" evidence="1">
    <location>
        <begin position="171"/>
        <end position="187"/>
    </location>
</feature>
<reference evidence="3" key="1">
    <citation type="journal article" date="2011" name="PLoS Genet.">
        <title>Genomic analysis of the necrotrophic fungal pathogens Sclerotinia sclerotiorum and Botrytis cinerea.</title>
        <authorList>
            <person name="Amselem J."/>
            <person name="Cuomo C.A."/>
            <person name="van Kan J.A."/>
            <person name="Viaud M."/>
            <person name="Benito E.P."/>
            <person name="Couloux A."/>
            <person name="Coutinho P.M."/>
            <person name="de Vries R.P."/>
            <person name="Dyer P.S."/>
            <person name="Fillinger S."/>
            <person name="Fournier E."/>
            <person name="Gout L."/>
            <person name="Hahn M."/>
            <person name="Kohn L."/>
            <person name="Lapalu N."/>
            <person name="Plummer K.M."/>
            <person name="Pradier J.M."/>
            <person name="Quevillon E."/>
            <person name="Sharon A."/>
            <person name="Simon A."/>
            <person name="ten Have A."/>
            <person name="Tudzynski B."/>
            <person name="Tudzynski P."/>
            <person name="Wincker P."/>
            <person name="Andrew M."/>
            <person name="Anthouard V."/>
            <person name="Beever R.E."/>
            <person name="Beffa R."/>
            <person name="Benoit I."/>
            <person name="Bouzid O."/>
            <person name="Brault B."/>
            <person name="Chen Z."/>
            <person name="Choquer M."/>
            <person name="Collemare J."/>
            <person name="Cotton P."/>
            <person name="Danchin E.G."/>
            <person name="Da Silva C."/>
            <person name="Gautier A."/>
            <person name="Giraud C."/>
            <person name="Giraud T."/>
            <person name="Gonzalez C."/>
            <person name="Grossetete S."/>
            <person name="Guldener U."/>
            <person name="Henrissat B."/>
            <person name="Howlett B.J."/>
            <person name="Kodira C."/>
            <person name="Kretschmer M."/>
            <person name="Lappartient A."/>
            <person name="Leroch M."/>
            <person name="Levis C."/>
            <person name="Mauceli E."/>
            <person name="Neuveglise C."/>
            <person name="Oeser B."/>
            <person name="Pearson M."/>
            <person name="Poulain J."/>
            <person name="Poussereau N."/>
            <person name="Quesneville H."/>
            <person name="Rascle C."/>
            <person name="Schumacher J."/>
            <person name="Segurens B."/>
            <person name="Sexton A."/>
            <person name="Silva E."/>
            <person name="Sirven C."/>
            <person name="Soanes D.M."/>
            <person name="Talbot N.J."/>
            <person name="Templeton M."/>
            <person name="Yandava C."/>
            <person name="Yarden O."/>
            <person name="Zeng Q."/>
            <person name="Rollins J.A."/>
            <person name="Lebrun M.H."/>
            <person name="Dickman M."/>
        </authorList>
    </citation>
    <scope>NUCLEOTIDE SEQUENCE [LARGE SCALE GENOMIC DNA]</scope>
    <source>
        <strain evidence="3">ATCC 18683 / 1980 / Ss-1</strain>
    </source>
</reference>
<dbReference type="KEGG" id="ssl:SS1G_06863"/>
<proteinExistence type="predicted"/>
<dbReference type="GeneID" id="5488579"/>
<dbReference type="RefSeq" id="XP_001592622.1">
    <property type="nucleotide sequence ID" value="XM_001592572.1"/>
</dbReference>
<evidence type="ECO:0000313" key="3">
    <source>
        <dbReference type="Proteomes" id="UP000001312"/>
    </source>
</evidence>
<organism evidence="2 3">
    <name type="scientific">Sclerotinia sclerotiorum (strain ATCC 18683 / 1980 / Ss-1)</name>
    <name type="common">White mold</name>
    <name type="synonym">Whetzelinia sclerotiorum</name>
    <dbReference type="NCBI Taxonomy" id="665079"/>
    <lineage>
        <taxon>Eukaryota</taxon>
        <taxon>Fungi</taxon>
        <taxon>Dikarya</taxon>
        <taxon>Ascomycota</taxon>
        <taxon>Pezizomycotina</taxon>
        <taxon>Leotiomycetes</taxon>
        <taxon>Helotiales</taxon>
        <taxon>Sclerotiniaceae</taxon>
        <taxon>Sclerotinia</taxon>
    </lineage>
</organism>